<evidence type="ECO:0008006" key="3">
    <source>
        <dbReference type="Google" id="ProtNLM"/>
    </source>
</evidence>
<reference evidence="1 2" key="1">
    <citation type="submission" date="2023-01" db="EMBL/GenBank/DDBJ databases">
        <authorList>
            <person name="Whitehead M."/>
        </authorList>
    </citation>
    <scope>NUCLEOTIDE SEQUENCE [LARGE SCALE GENOMIC DNA]</scope>
</reference>
<sequence>MSILSVDGSPWQPKMHDVVCSAHFVGNIPSKNPNSPAYFPTLFPNIYKKKSINEMQQYDRHNCYRDKQRKCNTVIPFTMTINDSN</sequence>
<dbReference type="EMBL" id="CARXXK010000860">
    <property type="protein sequence ID" value="CAI6371243.1"/>
    <property type="molecule type" value="Genomic_DNA"/>
</dbReference>
<gene>
    <name evidence="1" type="ORF">MEUPH1_LOCUS25272</name>
</gene>
<dbReference type="Proteomes" id="UP001160148">
    <property type="component" value="Unassembled WGS sequence"/>
</dbReference>
<protein>
    <recommendedName>
        <fullName evidence="3">THAP-type domain-containing protein</fullName>
    </recommendedName>
</protein>
<dbReference type="AlphaFoldDB" id="A0AAV0XSC0"/>
<organism evidence="1 2">
    <name type="scientific">Macrosiphum euphorbiae</name>
    <name type="common">potato aphid</name>
    <dbReference type="NCBI Taxonomy" id="13131"/>
    <lineage>
        <taxon>Eukaryota</taxon>
        <taxon>Metazoa</taxon>
        <taxon>Ecdysozoa</taxon>
        <taxon>Arthropoda</taxon>
        <taxon>Hexapoda</taxon>
        <taxon>Insecta</taxon>
        <taxon>Pterygota</taxon>
        <taxon>Neoptera</taxon>
        <taxon>Paraneoptera</taxon>
        <taxon>Hemiptera</taxon>
        <taxon>Sternorrhyncha</taxon>
        <taxon>Aphidomorpha</taxon>
        <taxon>Aphidoidea</taxon>
        <taxon>Aphididae</taxon>
        <taxon>Macrosiphini</taxon>
        <taxon>Macrosiphum</taxon>
    </lineage>
</organism>
<keyword evidence="2" id="KW-1185">Reference proteome</keyword>
<evidence type="ECO:0000313" key="2">
    <source>
        <dbReference type="Proteomes" id="UP001160148"/>
    </source>
</evidence>
<accession>A0AAV0XSC0</accession>
<proteinExistence type="predicted"/>
<name>A0AAV0XSC0_9HEMI</name>
<comment type="caution">
    <text evidence="1">The sequence shown here is derived from an EMBL/GenBank/DDBJ whole genome shotgun (WGS) entry which is preliminary data.</text>
</comment>
<evidence type="ECO:0000313" key="1">
    <source>
        <dbReference type="EMBL" id="CAI6371243.1"/>
    </source>
</evidence>